<organism evidence="10 11">
    <name type="scientific">Galendromus occidentalis</name>
    <name type="common">western predatory mite</name>
    <dbReference type="NCBI Taxonomy" id="34638"/>
    <lineage>
        <taxon>Eukaryota</taxon>
        <taxon>Metazoa</taxon>
        <taxon>Ecdysozoa</taxon>
        <taxon>Arthropoda</taxon>
        <taxon>Chelicerata</taxon>
        <taxon>Arachnida</taxon>
        <taxon>Acari</taxon>
        <taxon>Parasitiformes</taxon>
        <taxon>Mesostigmata</taxon>
        <taxon>Gamasina</taxon>
        <taxon>Phytoseioidea</taxon>
        <taxon>Phytoseiidae</taxon>
        <taxon>Typhlodrominae</taxon>
        <taxon>Galendromus</taxon>
    </lineage>
</organism>
<evidence type="ECO:0000256" key="6">
    <source>
        <dbReference type="ARBA" id="ARBA00023157"/>
    </source>
</evidence>
<dbReference type="InterPro" id="IPR000169">
    <property type="entry name" value="Pept_cys_AS"/>
</dbReference>
<dbReference type="SMART" id="SM00645">
    <property type="entry name" value="Pept_C1"/>
    <property type="match status" value="1"/>
</dbReference>
<dbReference type="PRINTS" id="PR00705">
    <property type="entry name" value="PAPAIN"/>
</dbReference>
<evidence type="ECO:0000259" key="9">
    <source>
        <dbReference type="SMART" id="SM00848"/>
    </source>
</evidence>
<dbReference type="GeneID" id="100898577"/>
<dbReference type="SMART" id="SM00848">
    <property type="entry name" value="Inhibitor_I29"/>
    <property type="match status" value="1"/>
</dbReference>
<dbReference type="Gene3D" id="3.90.70.10">
    <property type="entry name" value="Cysteine proteinases"/>
    <property type="match status" value="1"/>
</dbReference>
<keyword evidence="5" id="KW-0865">Zymogen</keyword>
<feature type="chain" id="PRO_5042535730" evidence="7">
    <location>
        <begin position="19"/>
        <end position="344"/>
    </location>
</feature>
<feature type="signal peptide" evidence="7">
    <location>
        <begin position="1"/>
        <end position="18"/>
    </location>
</feature>
<feature type="domain" description="Peptidase C1A papain C-terminal" evidence="8">
    <location>
        <begin position="115"/>
        <end position="343"/>
    </location>
</feature>
<evidence type="ECO:0000256" key="7">
    <source>
        <dbReference type="SAM" id="SignalP"/>
    </source>
</evidence>
<reference evidence="11" key="1">
    <citation type="submission" date="2025-08" db="UniProtKB">
        <authorList>
            <consortium name="RefSeq"/>
        </authorList>
    </citation>
    <scope>IDENTIFICATION</scope>
</reference>
<dbReference type="AlphaFoldDB" id="A0AAJ6QY19"/>
<dbReference type="InterPro" id="IPR038765">
    <property type="entry name" value="Papain-like_cys_pep_sf"/>
</dbReference>
<dbReference type="Pfam" id="PF00112">
    <property type="entry name" value="Peptidase_C1"/>
    <property type="match status" value="1"/>
</dbReference>
<evidence type="ECO:0000256" key="1">
    <source>
        <dbReference type="ARBA" id="ARBA00008455"/>
    </source>
</evidence>
<dbReference type="InterPro" id="IPR039417">
    <property type="entry name" value="Peptidase_C1A_papain-like"/>
</dbReference>
<dbReference type="InterPro" id="IPR000668">
    <property type="entry name" value="Peptidase_C1A_C"/>
</dbReference>
<comment type="similarity">
    <text evidence="1">Belongs to the peptidase C1 family.</text>
</comment>
<evidence type="ECO:0000256" key="2">
    <source>
        <dbReference type="ARBA" id="ARBA00022670"/>
    </source>
</evidence>
<keyword evidence="4" id="KW-0788">Thiol protease</keyword>
<dbReference type="KEGG" id="goe:100898577"/>
<feature type="domain" description="Cathepsin propeptide inhibitor" evidence="9">
    <location>
        <begin position="29"/>
        <end position="88"/>
    </location>
</feature>
<dbReference type="RefSeq" id="XP_003747593.1">
    <property type="nucleotide sequence ID" value="XM_003747545.2"/>
</dbReference>
<dbReference type="Pfam" id="PF08246">
    <property type="entry name" value="Inhibitor_I29"/>
    <property type="match status" value="1"/>
</dbReference>
<evidence type="ECO:0000256" key="5">
    <source>
        <dbReference type="ARBA" id="ARBA00023145"/>
    </source>
</evidence>
<evidence type="ECO:0000259" key="8">
    <source>
        <dbReference type="SMART" id="SM00645"/>
    </source>
</evidence>
<evidence type="ECO:0000313" key="11">
    <source>
        <dbReference type="RefSeq" id="XP_003747593.1"/>
    </source>
</evidence>
<dbReference type="PANTHER" id="PTHR12411">
    <property type="entry name" value="CYSTEINE PROTEASE FAMILY C1-RELATED"/>
    <property type="match status" value="1"/>
</dbReference>
<gene>
    <name evidence="11" type="primary">LOC100898577</name>
</gene>
<keyword evidence="7" id="KW-0732">Signal</keyword>
<dbReference type="InterPro" id="IPR013128">
    <property type="entry name" value="Peptidase_C1A"/>
</dbReference>
<dbReference type="PROSITE" id="PS00139">
    <property type="entry name" value="THIOL_PROTEASE_CYS"/>
    <property type="match status" value="1"/>
</dbReference>
<dbReference type="CDD" id="cd02248">
    <property type="entry name" value="Peptidase_C1A"/>
    <property type="match status" value="1"/>
</dbReference>
<evidence type="ECO:0000256" key="4">
    <source>
        <dbReference type="ARBA" id="ARBA00022807"/>
    </source>
</evidence>
<dbReference type="GO" id="GO:0006508">
    <property type="term" value="P:proteolysis"/>
    <property type="evidence" value="ECO:0007669"/>
    <property type="project" value="UniProtKB-KW"/>
</dbReference>
<evidence type="ECO:0000256" key="3">
    <source>
        <dbReference type="ARBA" id="ARBA00022801"/>
    </source>
</evidence>
<dbReference type="GO" id="GO:0008234">
    <property type="term" value="F:cysteine-type peptidase activity"/>
    <property type="evidence" value="ECO:0007669"/>
    <property type="project" value="UniProtKB-KW"/>
</dbReference>
<dbReference type="SUPFAM" id="SSF54001">
    <property type="entry name" value="Cysteine proteinases"/>
    <property type="match status" value="1"/>
</dbReference>
<accession>A0AAJ6QY19</accession>
<protein>
    <submittedName>
        <fullName evidence="11">Zingipain-1</fullName>
    </submittedName>
</protein>
<name>A0AAJ6QY19_9ACAR</name>
<sequence>MKPFTSCVFVALLSGVLATPAGPAAVAKWESFKAKHGKQHSVHEEPARMQRFLERSAEIDAHNARYEAGLESFSMKPSQYADLTPEEFARSALGFVAAVNASDIPLSEEPMMPSIPSKFDWRDQGIMTPVVSQGYCGSCYAFAGAAALEAYLKWKTGQTHDLSEQDVVDCSYKKFLGNNHNGGCQGGWPTAVYEYYNQKGLVSEREYPYTSGSTKTHGPCRIPNAKNDRVRGSLKIKNVKPKNENEMAALLVSKGPLVIAMAADNEYKRYFNDLGDGVFDMDHAINLGPNHAVVLVGYGNQKGKDYWVIKNSWGKEWAVGGYGKIARGKNMCNLTKFGVWYVEQ</sequence>
<keyword evidence="2" id="KW-0645">Protease</keyword>
<proteinExistence type="inferred from homology"/>
<keyword evidence="3" id="KW-0378">Hydrolase</keyword>
<dbReference type="InterPro" id="IPR013201">
    <property type="entry name" value="Prot_inhib_I29"/>
</dbReference>
<keyword evidence="10" id="KW-1185">Reference proteome</keyword>
<keyword evidence="6" id="KW-1015">Disulfide bond</keyword>
<evidence type="ECO:0000313" key="10">
    <source>
        <dbReference type="Proteomes" id="UP000694867"/>
    </source>
</evidence>
<dbReference type="Proteomes" id="UP000694867">
    <property type="component" value="Unplaced"/>
</dbReference>